<keyword evidence="2 4" id="KW-0442">Lipid degradation</keyword>
<dbReference type="Pfam" id="PF03403">
    <property type="entry name" value="PAF-AH_p_II"/>
    <property type="match status" value="1"/>
</dbReference>
<evidence type="ECO:0000256" key="2">
    <source>
        <dbReference type="ARBA" id="ARBA00022963"/>
    </source>
</evidence>
<feature type="region of interest" description="Disordered" evidence="5">
    <location>
        <begin position="550"/>
        <end position="572"/>
    </location>
</feature>
<dbReference type="RefSeq" id="XP_070915941.1">
    <property type="nucleotide sequence ID" value="XM_071059840.1"/>
</dbReference>
<dbReference type="EC" id="3.1.1.47" evidence="4"/>
<proteinExistence type="inferred from homology"/>
<keyword evidence="3 4" id="KW-0443">Lipid metabolism</keyword>
<comment type="caution">
    <text evidence="6">The sequence shown here is derived from an EMBL/GenBank/DDBJ whole genome shotgun (WGS) entry which is preliminary data.</text>
</comment>
<keyword evidence="7" id="KW-1185">Reference proteome</keyword>
<keyword evidence="1 4" id="KW-0378">Hydrolase</keyword>
<dbReference type="PANTHER" id="PTHR10272:SF7">
    <property type="entry name" value="PHOSPHOLIPASE-RELATED"/>
    <property type="match status" value="1"/>
</dbReference>
<evidence type="ECO:0000256" key="1">
    <source>
        <dbReference type="ARBA" id="ARBA00022801"/>
    </source>
</evidence>
<dbReference type="InterPro" id="IPR029058">
    <property type="entry name" value="AB_hydrolase_fold"/>
</dbReference>
<dbReference type="EMBL" id="BAAFSV010000002">
    <property type="protein sequence ID" value="GAB1314210.1"/>
    <property type="molecule type" value="Genomic_DNA"/>
</dbReference>
<organism evidence="6 7">
    <name type="scientific">Madurella fahalii</name>
    <dbReference type="NCBI Taxonomy" id="1157608"/>
    <lineage>
        <taxon>Eukaryota</taxon>
        <taxon>Fungi</taxon>
        <taxon>Dikarya</taxon>
        <taxon>Ascomycota</taxon>
        <taxon>Pezizomycotina</taxon>
        <taxon>Sordariomycetes</taxon>
        <taxon>Sordariomycetidae</taxon>
        <taxon>Sordariales</taxon>
        <taxon>Sordariales incertae sedis</taxon>
        <taxon>Madurella</taxon>
    </lineage>
</organism>
<comment type="similarity">
    <text evidence="4">Belongs to the serine esterase family.</text>
</comment>
<dbReference type="SUPFAM" id="SSF53474">
    <property type="entry name" value="alpha/beta-Hydrolases"/>
    <property type="match status" value="2"/>
</dbReference>
<evidence type="ECO:0000256" key="5">
    <source>
        <dbReference type="SAM" id="MobiDB-lite"/>
    </source>
</evidence>
<gene>
    <name evidence="6" type="ORF">MFIFM68171_04420</name>
</gene>
<evidence type="ECO:0000313" key="6">
    <source>
        <dbReference type="EMBL" id="GAB1314210.1"/>
    </source>
</evidence>
<evidence type="ECO:0000313" key="7">
    <source>
        <dbReference type="Proteomes" id="UP001628179"/>
    </source>
</evidence>
<dbReference type="Proteomes" id="UP001628179">
    <property type="component" value="Unassembled WGS sequence"/>
</dbReference>
<name>A0ABQ0G8W0_9PEZI</name>
<dbReference type="GeneID" id="98175163"/>
<dbReference type="InterPro" id="IPR016715">
    <property type="entry name" value="PAF_acetylhydro_eukaryote"/>
</dbReference>
<reference evidence="6 7" key="1">
    <citation type="submission" date="2024-09" db="EMBL/GenBank/DDBJ databases">
        <title>Itraconazole resistance in Madurella fahalii resulting from another homologue of gene encoding cytochrome P450 14-alpha sterol demethylase (CYP51).</title>
        <authorList>
            <person name="Yoshioka I."/>
            <person name="Fahal A.H."/>
            <person name="Kaneko S."/>
            <person name="Yaguchi T."/>
        </authorList>
    </citation>
    <scope>NUCLEOTIDE SEQUENCE [LARGE SCALE GENOMIC DNA]</scope>
    <source>
        <strain evidence="6 7">IFM 68171</strain>
    </source>
</reference>
<protein>
    <recommendedName>
        <fullName evidence="4">Putative phospholipase</fullName>
        <ecNumber evidence="4">3.1.1.47</ecNumber>
    </recommendedName>
</protein>
<dbReference type="Gene3D" id="3.40.50.1820">
    <property type="entry name" value="alpha/beta hydrolase"/>
    <property type="match status" value="1"/>
</dbReference>
<dbReference type="PANTHER" id="PTHR10272">
    <property type="entry name" value="PLATELET-ACTIVATING FACTOR ACETYLHYDROLASE"/>
    <property type="match status" value="1"/>
</dbReference>
<accession>A0ABQ0G8W0</accession>
<evidence type="ECO:0000256" key="3">
    <source>
        <dbReference type="ARBA" id="ARBA00023098"/>
    </source>
</evidence>
<evidence type="ECO:0000256" key="4">
    <source>
        <dbReference type="PIRNR" id="PIRNR018169"/>
    </source>
</evidence>
<dbReference type="PIRSF" id="PIRSF018169">
    <property type="entry name" value="PAF_acetylhydrolase"/>
    <property type="match status" value="1"/>
</dbReference>
<comment type="catalytic activity">
    <reaction evidence="4">
        <text>a 1-O-alkyl-2-acetyl-sn-glycero-3-phosphocholine + H2O = a 1-O-alkyl-sn-glycero-3-phosphocholine + acetate + H(+)</text>
        <dbReference type="Rhea" id="RHEA:17777"/>
        <dbReference type="ChEBI" id="CHEBI:15377"/>
        <dbReference type="ChEBI" id="CHEBI:15378"/>
        <dbReference type="ChEBI" id="CHEBI:30089"/>
        <dbReference type="ChEBI" id="CHEBI:30909"/>
        <dbReference type="ChEBI" id="CHEBI:36707"/>
        <dbReference type="EC" id="3.1.1.47"/>
    </reaction>
</comment>
<sequence length="572" mass="62293">MASFLVGLNPVPSFPDYTGPYKVGTVDVEIPASELLSPSPTPEGAEDLHTVQFRIFFPGVPEPRGKRITWLPAPQRLHVAAYAQFLGIGSTLASILSFLPRHLHWTTIPALKNAALLPPTSDNPRSRWPTMIFSHGLGGHRNAYSHLAGSLASYGVVVVCPEHRDSSAPLSLVRDPQNQDSLFVKNTRRVVPYSRIPHAQTHEIWEARNKQLRIRLWELGLILEAITAIDRGDEPLTKSNLNKSTPESALSQFAGKLDVVDPGRVIFAGHSFGAVTMVQLLKSTYYRAHPSLKAMPSPLFTPTETSAVAKQITPRNPTILLDMWCFPLLSASTAPLYNLPLPCYTPPASPSPSPPRSPTSALLAIESAAFFNWSEHLHAKARILSPSPPAAAAAKQVSRDAFDRHGRLPKPHFFYVEGSAHLSQSDFGVLFPWLTTGRLFGADRRRLAERVLRLNVRAQLQFLRENGVAVAGTAKADVLADGLGVRGGGDGGELAEWVENDEGILHGDEGMVSAWKAIDVVGLGDGAYPSELEMEEKGTDRTEAEVEAAEREREMEGEIEPSLETAVEGGGR</sequence>